<evidence type="ECO:0000256" key="3">
    <source>
        <dbReference type="ARBA" id="ARBA00022490"/>
    </source>
</evidence>
<evidence type="ECO:0000259" key="4">
    <source>
        <dbReference type="Pfam" id="PF03399"/>
    </source>
</evidence>
<evidence type="ECO:0000256" key="2">
    <source>
        <dbReference type="ARBA" id="ARBA00008778"/>
    </source>
</evidence>
<reference evidence="5" key="1">
    <citation type="journal article" date="2023" name="Nat. Microbiol.">
        <title>Babesia duncani multi-omics identifies virulence factors and drug targets.</title>
        <authorList>
            <person name="Singh P."/>
            <person name="Lonardi S."/>
            <person name="Liang Q."/>
            <person name="Vydyam P."/>
            <person name="Khabirova E."/>
            <person name="Fang T."/>
            <person name="Gihaz S."/>
            <person name="Thekkiniath J."/>
            <person name="Munshi M."/>
            <person name="Abel S."/>
            <person name="Ciampossin L."/>
            <person name="Batugedara G."/>
            <person name="Gupta M."/>
            <person name="Lu X.M."/>
            <person name="Lenz T."/>
            <person name="Chakravarty S."/>
            <person name="Cornillot E."/>
            <person name="Hu Y."/>
            <person name="Ma W."/>
            <person name="Gonzalez L.M."/>
            <person name="Sanchez S."/>
            <person name="Estrada K."/>
            <person name="Sanchez-Flores A."/>
            <person name="Montero E."/>
            <person name="Harb O.S."/>
            <person name="Le Roch K.G."/>
            <person name="Mamoun C.B."/>
        </authorList>
    </citation>
    <scope>NUCLEOTIDE SEQUENCE</scope>
    <source>
        <strain evidence="5">WA1</strain>
    </source>
</reference>
<proteinExistence type="inferred from homology"/>
<name>A0AAD9UP02_9APIC</name>
<dbReference type="GO" id="GO:0008047">
    <property type="term" value="F:enzyme activator activity"/>
    <property type="evidence" value="ECO:0007669"/>
    <property type="project" value="InterPro"/>
</dbReference>
<dbReference type="PANTHER" id="PTHR12436">
    <property type="entry name" value="80 KDA MCM3-ASSOCIATED PROTEIN"/>
    <property type="match status" value="1"/>
</dbReference>
<dbReference type="GeneID" id="94335948"/>
<keyword evidence="6" id="KW-1185">Reference proteome</keyword>
<comment type="similarity">
    <text evidence="2">Belongs to the DCP1 family.</text>
</comment>
<dbReference type="Gene3D" id="2.30.29.30">
    <property type="entry name" value="Pleckstrin-homology domain (PH domain)/Phosphotyrosine-binding domain (PTB)"/>
    <property type="match status" value="1"/>
</dbReference>
<dbReference type="Pfam" id="PF06058">
    <property type="entry name" value="DCP1"/>
    <property type="match status" value="1"/>
</dbReference>
<comment type="caution">
    <text evidence="5">The sequence shown here is derived from an EMBL/GenBank/DDBJ whole genome shotgun (WGS) entry which is preliminary data.</text>
</comment>
<organism evidence="5 6">
    <name type="scientific">Babesia duncani</name>
    <dbReference type="NCBI Taxonomy" id="323732"/>
    <lineage>
        <taxon>Eukaryota</taxon>
        <taxon>Sar</taxon>
        <taxon>Alveolata</taxon>
        <taxon>Apicomplexa</taxon>
        <taxon>Aconoidasida</taxon>
        <taxon>Piroplasmida</taxon>
        <taxon>Babesiidae</taxon>
        <taxon>Babesia</taxon>
    </lineage>
</organism>
<dbReference type="Pfam" id="PF03399">
    <property type="entry name" value="SAC3_GANP"/>
    <property type="match status" value="1"/>
</dbReference>
<evidence type="ECO:0000256" key="1">
    <source>
        <dbReference type="ARBA" id="ARBA00004496"/>
    </source>
</evidence>
<dbReference type="PANTHER" id="PTHR12436:SF3">
    <property type="entry name" value="GERMINAL-CENTER ASSOCIATED NUCLEAR PROTEIN"/>
    <property type="match status" value="1"/>
</dbReference>
<protein>
    <submittedName>
        <fullName evidence="5">Bifunctional mRNA-decapping enzyme subunit 1/SAC3-GANP-THP3</fullName>
    </submittedName>
</protein>
<dbReference type="InterPro" id="IPR011993">
    <property type="entry name" value="PH-like_dom_sf"/>
</dbReference>
<evidence type="ECO:0000313" key="6">
    <source>
        <dbReference type="Proteomes" id="UP001214638"/>
    </source>
</evidence>
<dbReference type="SUPFAM" id="SSF50729">
    <property type="entry name" value="PH domain-like"/>
    <property type="match status" value="1"/>
</dbReference>
<comment type="subcellular location">
    <subcellularLocation>
        <location evidence="1">Cytoplasm</location>
    </subcellularLocation>
</comment>
<dbReference type="GO" id="GO:0006406">
    <property type="term" value="P:mRNA export from nucleus"/>
    <property type="evidence" value="ECO:0007669"/>
    <property type="project" value="TreeGrafter"/>
</dbReference>
<dbReference type="GO" id="GO:0000290">
    <property type="term" value="P:deadenylation-dependent decapping of nuclear-transcribed mRNA"/>
    <property type="evidence" value="ECO:0007669"/>
    <property type="project" value="InterPro"/>
</dbReference>
<dbReference type="InterPro" id="IPR005062">
    <property type="entry name" value="SAC3/GANP/THP3_conserved"/>
</dbReference>
<evidence type="ECO:0000313" key="5">
    <source>
        <dbReference type="EMBL" id="KAK2196404.1"/>
    </source>
</evidence>
<dbReference type="Gene3D" id="1.25.40.990">
    <property type="match status" value="1"/>
</dbReference>
<dbReference type="EMBL" id="JALLKP010000002">
    <property type="protein sequence ID" value="KAK2196404.1"/>
    <property type="molecule type" value="Genomic_DNA"/>
</dbReference>
<dbReference type="Proteomes" id="UP001214638">
    <property type="component" value="Unassembled WGS sequence"/>
</dbReference>
<dbReference type="InterPro" id="IPR045107">
    <property type="entry name" value="SAC3/GANP/THP3"/>
</dbReference>
<dbReference type="GO" id="GO:0005737">
    <property type="term" value="C:cytoplasm"/>
    <property type="evidence" value="ECO:0007669"/>
    <property type="project" value="UniProtKB-SubCell"/>
</dbReference>
<dbReference type="GO" id="GO:0070390">
    <property type="term" value="C:transcription export complex 2"/>
    <property type="evidence" value="ECO:0007669"/>
    <property type="project" value="TreeGrafter"/>
</dbReference>
<sequence>MGDVTVPDFLSQFGGILGSSDDNVVENPLLRPLDGSMIGDSLLRFQEYSAFLCNDTSRGFVGTLHAMCSSKECSQKIQMNTANDLERDSTNQVNDRLCLKSFQRSDASRIFKPEEVRPAIWCRRTVYNILCHFVDVDIVKKPYLLNKSFSYLDVYNFLRDRLRSIWQDLTVQHCTKTRAYIESFEISIRFLIYSNEILFDNEEYDIAQNLGLLNTCLDKLMDGYLDVHAAISRNDIEAQAANRGEQWKHVAECLLYKSPHEAEFWSYRLLLLVPQLLIHEGSIFCDVLKKIPQGLKSDPLILFGRRACLAAASGNCFRYFSMMRNPAHPLHGALLNRFSSCVRIVFLSQLVDYNMVLPNRNQMSVDTFAKLMGFDGESQNLMESFYSIYGLATGEDNMMDLVNVNLEKLAKDKLALQRVANKIRCQSQIVQGMLLKLNSRQTLFDPEFQYPSWYKKGECSNATLTIKEPNPLLPPTESAPVQSFFNFSVPSNFTFGPPSVGATTEQTSTSLTPAPAFVQAAETNMDSVTAPISIPPLNLPTPPPMPADLVPREIMETKQEPIVVQKQEPDPRDFQRQYIDKLLCEQEAKFVMLDAVLKSYNQRRDNMQIVVSKPEYKQMQESFAHTNSAMAGDINNIQGYAENVLKQLLESDSCGRDKHEKASKCCDTLPPITYIRRNLIKRTQFLSPSASICTSQIHNLTLSGCLRLLHNMYKDNIKESNGSPVVPPRYTCRYCKRSSSIAGAAIRCIKNVMSGMTGVISSAMRLGRKRVSENKFEAAAKRAKIAQETFSLKQYNAMLQKVMDGATSGATFARSFLGDVYSCSRGLMNQVANKYHRMYELGASPLHRLLKVSVEEANSILFSTQELLLRHTQLEAVDNPRVWADSISWHLHFCDYPNQSRGFLFEDIECSTELIQSADTDYTLLLRQDILLMLDLKISLEDLAQGSCGYKKIMAQYCADDLVFESDHERLKIPATVCISINVRKDTHDDDFFFLSECIANDYYDPRNEEDNSARLYASGAETMFHVRVRNLASNIKDITRENVRFNNVPNLLVYTCSAPFYIGYENLMYVNLHSDGNLLTPPLTLEMPGLDAYNIIKALYGNVGIGAITHESPMISQIFIICYRISVSELDLLVLYELLHMDPMYDLAPCDCKQHSRSFCESVISSAIENVENALRKSLLDRISGPNVQDAINSHIVFACVGFQQFVNETEALPNEGYLPRLLYTIGLANAIERAGRLLAQTDRMRILQKPFEMPSLQQNLMQLLQSQLTRIDNPTLRVPEMLSKLLELLIKQVTLQFPSYIWDCGSVWDSNGSTGFLQKVAMGKNRYSKSSFVTMLVELKNAISKIHYRVIESSTESDVGLEMVALHVQEIFSKVCNNIWVPYVTRLRNEMSMKLLKALDEDIEKVLHQVPFVTAYIMGDNEAWERAEIEGFLYLVYRRRSPRFSFILINRKSEFHLVESLNEDIELSQDGRFIFYRITENVRVHAIFNVQGVTGKMKGLWFKTEQECNETFDVLTSLVINCKQDPSSSSCSHKDTPRPQLQYGVTDACIENINQFPKSVQLNRLLYLLNPSLVEQQKVEKEHGRCKHHLLYPVTITFEDLDRAISKVMHSKDFAAMVWEQLSHKG</sequence>
<dbReference type="KEGG" id="bdw:94335948"/>
<keyword evidence="3" id="KW-0963">Cytoplasm</keyword>
<gene>
    <name evidence="5" type="ORF">BdWA1_001650</name>
</gene>
<accession>A0AAD9UP02</accession>
<dbReference type="InterPro" id="IPR010334">
    <property type="entry name" value="Dcp1"/>
</dbReference>
<feature type="domain" description="SAC3/GANP/THP3 conserved" evidence="4">
    <location>
        <begin position="67"/>
        <end position="392"/>
    </location>
</feature>
<dbReference type="RefSeq" id="XP_067803246.1">
    <property type="nucleotide sequence ID" value="XM_067946682.1"/>
</dbReference>